<reference evidence="1 2" key="1">
    <citation type="submission" date="2019-05" db="EMBL/GenBank/DDBJ databases">
        <title>Another draft genome of Portunus trituberculatus and its Hox gene families provides insights of decapod evolution.</title>
        <authorList>
            <person name="Jeong J.-H."/>
            <person name="Song I."/>
            <person name="Kim S."/>
            <person name="Choi T."/>
            <person name="Kim D."/>
            <person name="Ryu S."/>
            <person name="Kim W."/>
        </authorList>
    </citation>
    <scope>NUCLEOTIDE SEQUENCE [LARGE SCALE GENOMIC DNA]</scope>
    <source>
        <tissue evidence="1">Muscle</tissue>
    </source>
</reference>
<protein>
    <submittedName>
        <fullName evidence="1">Uncharacterized protein</fullName>
    </submittedName>
</protein>
<keyword evidence="2" id="KW-1185">Reference proteome</keyword>
<dbReference type="AlphaFoldDB" id="A0A5B7EAL6"/>
<dbReference type="PROSITE" id="PS51257">
    <property type="entry name" value="PROKAR_LIPOPROTEIN"/>
    <property type="match status" value="1"/>
</dbReference>
<gene>
    <name evidence="1" type="ORF">E2C01_024454</name>
</gene>
<accession>A0A5B7EAL6</accession>
<organism evidence="1 2">
    <name type="scientific">Portunus trituberculatus</name>
    <name type="common">Swimming crab</name>
    <name type="synonym">Neptunus trituberculatus</name>
    <dbReference type="NCBI Taxonomy" id="210409"/>
    <lineage>
        <taxon>Eukaryota</taxon>
        <taxon>Metazoa</taxon>
        <taxon>Ecdysozoa</taxon>
        <taxon>Arthropoda</taxon>
        <taxon>Crustacea</taxon>
        <taxon>Multicrustacea</taxon>
        <taxon>Malacostraca</taxon>
        <taxon>Eumalacostraca</taxon>
        <taxon>Eucarida</taxon>
        <taxon>Decapoda</taxon>
        <taxon>Pleocyemata</taxon>
        <taxon>Brachyura</taxon>
        <taxon>Eubrachyura</taxon>
        <taxon>Portunoidea</taxon>
        <taxon>Portunidae</taxon>
        <taxon>Portuninae</taxon>
        <taxon>Portunus</taxon>
    </lineage>
</organism>
<evidence type="ECO:0000313" key="2">
    <source>
        <dbReference type="Proteomes" id="UP000324222"/>
    </source>
</evidence>
<name>A0A5B7EAL6_PORTR</name>
<sequence>MGVQAFRILGFSGLKALPQPVTHFGAGCNTTRDPFRSGGSAQVGALVEFTTLTVAVTVTATLLPPPCRC</sequence>
<dbReference type="Proteomes" id="UP000324222">
    <property type="component" value="Unassembled WGS sequence"/>
</dbReference>
<proteinExistence type="predicted"/>
<comment type="caution">
    <text evidence="1">The sequence shown here is derived from an EMBL/GenBank/DDBJ whole genome shotgun (WGS) entry which is preliminary data.</text>
</comment>
<evidence type="ECO:0000313" key="1">
    <source>
        <dbReference type="EMBL" id="MPC31172.1"/>
    </source>
</evidence>
<dbReference type="EMBL" id="VSRR010002382">
    <property type="protein sequence ID" value="MPC31172.1"/>
    <property type="molecule type" value="Genomic_DNA"/>
</dbReference>